<dbReference type="Proteomes" id="UP001630127">
    <property type="component" value="Unassembled WGS sequence"/>
</dbReference>
<evidence type="ECO:0000256" key="1">
    <source>
        <dbReference type="SAM" id="MobiDB-lite"/>
    </source>
</evidence>
<reference evidence="2 3" key="1">
    <citation type="submission" date="2024-11" db="EMBL/GenBank/DDBJ databases">
        <title>A near-complete genome assembly of Cinchona calisaya.</title>
        <authorList>
            <person name="Lian D.C."/>
            <person name="Zhao X.W."/>
            <person name="Wei L."/>
        </authorList>
    </citation>
    <scope>NUCLEOTIDE SEQUENCE [LARGE SCALE GENOMIC DNA]</scope>
    <source>
        <tissue evidence="2">Nenye</tissue>
    </source>
</reference>
<name>A0ABD2ZNA6_9GENT</name>
<comment type="caution">
    <text evidence="2">The sequence shown here is derived from an EMBL/GenBank/DDBJ whole genome shotgun (WGS) entry which is preliminary data.</text>
</comment>
<keyword evidence="3" id="KW-1185">Reference proteome</keyword>
<sequence>MLDDLIVDLESNLGAYTRVDNLAQQPTEVEHAAPLATTTYKEKKVQRRRESTSTRTTSITTSNTDVEHSLEEDDIPEEFYSDGGSTNDDNNEWVGVGFKAERDMRKPQFQLGKKFESAKPFRLGTKNCAIVHGKPVKPNTNENERVRAKCKTPCKWFVYASVDKALGTKDLVVKTLNDEHTNCSHAWKNKNITAAWLANRYLDRVTANINIPIRAIRQIVDEDYKAEITRVVAYKAMALAVKKIMGSAAEQYKQIRRYCDAIKKIHPNSTMEVFFTPEPGYNPKLMRLYCCLQPLKQAFKDGCRPITTLDGCHLKGKALKDMLWKIARSTTMEKSNNAMDDLEKFDKDAYGWVKEAPHPSRWCKAFCNPHTILTFINSKVMHNKNPVVSNKVMNSRQQAAKPLRKQTKATRCKAQENGNSATKCTSRKCGS</sequence>
<evidence type="ECO:0008006" key="4">
    <source>
        <dbReference type="Google" id="ProtNLM"/>
    </source>
</evidence>
<protein>
    <recommendedName>
        <fullName evidence="4">Transposase MuDR plant domain-containing protein</fullName>
    </recommendedName>
</protein>
<proteinExistence type="predicted"/>
<feature type="compositionally biased region" description="Basic and acidic residues" evidence="1">
    <location>
        <begin position="40"/>
        <end position="52"/>
    </location>
</feature>
<dbReference type="AlphaFoldDB" id="A0ABD2ZNA6"/>
<gene>
    <name evidence="2" type="ORF">ACH5RR_018071</name>
</gene>
<feature type="compositionally biased region" description="Low complexity" evidence="1">
    <location>
        <begin position="53"/>
        <end position="64"/>
    </location>
</feature>
<feature type="region of interest" description="Disordered" evidence="1">
    <location>
        <begin position="30"/>
        <end position="69"/>
    </location>
</feature>
<evidence type="ECO:0000313" key="3">
    <source>
        <dbReference type="Proteomes" id="UP001630127"/>
    </source>
</evidence>
<organism evidence="2 3">
    <name type="scientific">Cinchona calisaya</name>
    <dbReference type="NCBI Taxonomy" id="153742"/>
    <lineage>
        <taxon>Eukaryota</taxon>
        <taxon>Viridiplantae</taxon>
        <taxon>Streptophyta</taxon>
        <taxon>Embryophyta</taxon>
        <taxon>Tracheophyta</taxon>
        <taxon>Spermatophyta</taxon>
        <taxon>Magnoliopsida</taxon>
        <taxon>eudicotyledons</taxon>
        <taxon>Gunneridae</taxon>
        <taxon>Pentapetalae</taxon>
        <taxon>asterids</taxon>
        <taxon>lamiids</taxon>
        <taxon>Gentianales</taxon>
        <taxon>Rubiaceae</taxon>
        <taxon>Cinchonoideae</taxon>
        <taxon>Cinchoneae</taxon>
        <taxon>Cinchona</taxon>
    </lineage>
</organism>
<dbReference type="PANTHER" id="PTHR31973:SF187">
    <property type="entry name" value="MUTATOR TRANSPOSASE MUDRA PROTEIN"/>
    <property type="match status" value="1"/>
</dbReference>
<evidence type="ECO:0000313" key="2">
    <source>
        <dbReference type="EMBL" id="KAL3519922.1"/>
    </source>
</evidence>
<accession>A0ABD2ZNA6</accession>
<dbReference type="PANTHER" id="PTHR31973">
    <property type="entry name" value="POLYPROTEIN, PUTATIVE-RELATED"/>
    <property type="match status" value="1"/>
</dbReference>
<feature type="compositionally biased region" description="Basic residues" evidence="1">
    <location>
        <begin position="402"/>
        <end position="411"/>
    </location>
</feature>
<feature type="region of interest" description="Disordered" evidence="1">
    <location>
        <begin position="401"/>
        <end position="431"/>
    </location>
</feature>
<dbReference type="EMBL" id="JBJUIK010000008">
    <property type="protein sequence ID" value="KAL3519922.1"/>
    <property type="molecule type" value="Genomic_DNA"/>
</dbReference>